<name>A0A6A7B3W5_9PLEO</name>
<organism evidence="2 3">
    <name type="scientific">Plenodomus tracheiphilus IPT5</name>
    <dbReference type="NCBI Taxonomy" id="1408161"/>
    <lineage>
        <taxon>Eukaryota</taxon>
        <taxon>Fungi</taxon>
        <taxon>Dikarya</taxon>
        <taxon>Ascomycota</taxon>
        <taxon>Pezizomycotina</taxon>
        <taxon>Dothideomycetes</taxon>
        <taxon>Pleosporomycetidae</taxon>
        <taxon>Pleosporales</taxon>
        <taxon>Pleosporineae</taxon>
        <taxon>Leptosphaeriaceae</taxon>
        <taxon>Plenodomus</taxon>
    </lineage>
</organism>
<dbReference type="AlphaFoldDB" id="A0A6A7B3W5"/>
<gene>
    <name evidence="2" type="ORF">T440DRAFT_451810</name>
</gene>
<accession>A0A6A7B3W5</accession>
<proteinExistence type="predicted"/>
<evidence type="ECO:0000313" key="2">
    <source>
        <dbReference type="EMBL" id="KAF2850002.1"/>
    </source>
</evidence>
<dbReference type="Proteomes" id="UP000799423">
    <property type="component" value="Unassembled WGS sequence"/>
</dbReference>
<sequence length="751" mass="85212">MFEFRKEHRNSAMTDIRDVGRSVNTHMDDVLAANSSKRDFIKNLRKHIDDVKGKAFSDTEKTETYGIPHSLQTKGLTLEGRQPRELRRLIANDIQEHWKDMYQNMKTTCARDDMPEGVAKYVPRYLDKLNGLIASPNNMYNAWHIDNDDHFVKTYSIESTLHAQFPEVQLCACCGGILSEKVIDRSVTLEIASLVTSAESCQVCDLLIRVILDHVSDDGSIKLFRTKTGLNAGSGGQRLVRIGAYTNASSWTNTSLPLGRPILPDPDRTARFHLLCAWTRWCDQNHSCNKPADANTMFPTRVLDVGGLEKMAPGWIRLIHAQERKSDNYITLSHCWGNLSDTQKKSFCTSQENLSSRCSGFHVSELPKTFQDAVKVTKALGLSYLWIDSLCIVQSGDNGADWKRESVQMKDIYSQAYMTIAATAAADSLSGFLDRHYQPEYIFVRDKSGQRLFVSTDIDDFDNDVGRAPLNQRAWVTQEMVLSSRTVYFSPNQMYWTCGEGLYCENLTKLISAPNNTYFTLDPAFPTRVLRTNAHDRVENCIRFLIEDYTRRALTFPTDRTAAIYGLERSVAEGLRCEGRFGIFEPCLHRNLLWQLSDSKTQMIDYGGTVPSWSWMARTGPVKYSKIHWSEPVLNVNLAFHKTRKDALEGDLGGLVDCALTLERDDYAFIDSTGAKVGWLKLDVKDDESMNATLHCVVVLRYHRGGYSRDPLEYWFLAVVPTVTENKYKRIGLGVVECRFLVKLQDSVQIV</sequence>
<dbReference type="EMBL" id="MU006309">
    <property type="protein sequence ID" value="KAF2850002.1"/>
    <property type="molecule type" value="Genomic_DNA"/>
</dbReference>
<dbReference type="Pfam" id="PF06985">
    <property type="entry name" value="HET"/>
    <property type="match status" value="1"/>
</dbReference>
<dbReference type="InterPro" id="IPR010730">
    <property type="entry name" value="HET"/>
</dbReference>
<dbReference type="OrthoDB" id="4161196at2759"/>
<dbReference type="PANTHER" id="PTHR33112:SF10">
    <property type="entry name" value="TOL"/>
    <property type="match status" value="1"/>
</dbReference>
<evidence type="ECO:0000259" key="1">
    <source>
        <dbReference type="Pfam" id="PF06985"/>
    </source>
</evidence>
<dbReference type="PANTHER" id="PTHR33112">
    <property type="entry name" value="DOMAIN PROTEIN, PUTATIVE-RELATED"/>
    <property type="match status" value="1"/>
</dbReference>
<protein>
    <submittedName>
        <fullName evidence="2">HET-domain-containing protein</fullName>
    </submittedName>
</protein>
<reference evidence="2" key="1">
    <citation type="submission" date="2020-01" db="EMBL/GenBank/DDBJ databases">
        <authorList>
            <consortium name="DOE Joint Genome Institute"/>
            <person name="Haridas S."/>
            <person name="Albert R."/>
            <person name="Binder M."/>
            <person name="Bloem J."/>
            <person name="Labutti K."/>
            <person name="Salamov A."/>
            <person name="Andreopoulos B."/>
            <person name="Baker S.E."/>
            <person name="Barry K."/>
            <person name="Bills G."/>
            <person name="Bluhm B.H."/>
            <person name="Cannon C."/>
            <person name="Castanera R."/>
            <person name="Culley D.E."/>
            <person name="Daum C."/>
            <person name="Ezra D."/>
            <person name="Gonzalez J.B."/>
            <person name="Henrissat B."/>
            <person name="Kuo A."/>
            <person name="Liang C."/>
            <person name="Lipzen A."/>
            <person name="Lutzoni F."/>
            <person name="Magnuson J."/>
            <person name="Mondo S."/>
            <person name="Nolan M."/>
            <person name="Ohm R."/>
            <person name="Pangilinan J."/>
            <person name="Park H.-J."/>
            <person name="Ramirez L."/>
            <person name="Alfaro M."/>
            <person name="Sun H."/>
            <person name="Tritt A."/>
            <person name="Yoshinaga Y."/>
            <person name="Zwiers L.-H."/>
            <person name="Turgeon B.G."/>
            <person name="Goodwin S.B."/>
            <person name="Spatafora J.W."/>
            <person name="Crous P.W."/>
            <person name="Grigoriev I.V."/>
        </authorList>
    </citation>
    <scope>NUCLEOTIDE SEQUENCE</scope>
    <source>
        <strain evidence="2">IPT5</strain>
    </source>
</reference>
<keyword evidence="3" id="KW-1185">Reference proteome</keyword>
<feature type="domain" description="Heterokaryon incompatibility" evidence="1">
    <location>
        <begin position="329"/>
        <end position="479"/>
    </location>
</feature>
<evidence type="ECO:0000313" key="3">
    <source>
        <dbReference type="Proteomes" id="UP000799423"/>
    </source>
</evidence>